<evidence type="ECO:0000313" key="4">
    <source>
        <dbReference type="EMBL" id="MEN5379919.1"/>
    </source>
</evidence>
<name>A0ABV0BYQ9_9SPHI</name>
<dbReference type="Gene3D" id="1.10.3130.10">
    <property type="entry name" value="serine acetyltransferase, domain 1"/>
    <property type="match status" value="1"/>
</dbReference>
<evidence type="ECO:0000256" key="1">
    <source>
        <dbReference type="ARBA" id="ARBA00022605"/>
    </source>
</evidence>
<dbReference type="RefSeq" id="WP_021189639.1">
    <property type="nucleotide sequence ID" value="NZ_JAOQNK010000001.1"/>
</dbReference>
<keyword evidence="1" id="KW-0028">Amino-acid biosynthesis</keyword>
<evidence type="ECO:0000313" key="5">
    <source>
        <dbReference type="Proteomes" id="UP001409291"/>
    </source>
</evidence>
<sequence length="269" mass="29714">MNDFYEHIYQKQLEVFEMPSNKKISGWAVGILDLLFPERNAGGIKSVAEVQLAFQQAELELEQLLSKSKACEACDHSLVARDFFQSLPQLYELMCSDADALIAGDPAAKNQREVIRTYPGFFAISIFRIANRLHRLGVPLIPRILTEHAHSKTGIDIHPAATIGHHLYIDHGTGLVVGETCVIGNYVKLYQGVTLGALSVEKILCNVKRHPTIEDHTIIYSGATILGGDTVVGHHSVIGGNVWLTNSVEPYTTVYHQANSKFIDSKPLI</sequence>
<keyword evidence="5" id="KW-1185">Reference proteome</keyword>
<dbReference type="InterPro" id="IPR011004">
    <property type="entry name" value="Trimer_LpxA-like_sf"/>
</dbReference>
<evidence type="ECO:0000256" key="3">
    <source>
        <dbReference type="ARBA" id="ARBA00023315"/>
    </source>
</evidence>
<proteinExistence type="predicted"/>
<dbReference type="CDD" id="cd03354">
    <property type="entry name" value="LbH_SAT"/>
    <property type="match status" value="1"/>
</dbReference>
<dbReference type="InterPro" id="IPR045304">
    <property type="entry name" value="LbH_SAT"/>
</dbReference>
<gene>
    <name evidence="4" type="ORF">ABE541_21815</name>
</gene>
<evidence type="ECO:0000256" key="2">
    <source>
        <dbReference type="ARBA" id="ARBA00022679"/>
    </source>
</evidence>
<protein>
    <submittedName>
        <fullName evidence="4">Serine acetyltransferase</fullName>
    </submittedName>
</protein>
<accession>A0ABV0BYQ9</accession>
<dbReference type="Gene3D" id="2.160.10.10">
    <property type="entry name" value="Hexapeptide repeat proteins"/>
    <property type="match status" value="1"/>
</dbReference>
<dbReference type="Proteomes" id="UP001409291">
    <property type="component" value="Unassembled WGS sequence"/>
</dbReference>
<keyword evidence="2" id="KW-0808">Transferase</keyword>
<dbReference type="SUPFAM" id="SSF51161">
    <property type="entry name" value="Trimeric LpxA-like enzymes"/>
    <property type="match status" value="1"/>
</dbReference>
<reference evidence="4 5" key="1">
    <citation type="submission" date="2024-04" db="EMBL/GenBank/DDBJ databases">
        <title>WGS of bacteria from Torrens River.</title>
        <authorList>
            <person name="Wyrsch E.R."/>
            <person name="Drigo B."/>
        </authorList>
    </citation>
    <scope>NUCLEOTIDE SEQUENCE [LARGE SCALE GENOMIC DNA]</scope>
    <source>
        <strain evidence="4 5">TWI391</strain>
    </source>
</reference>
<dbReference type="PANTHER" id="PTHR42811">
    <property type="entry name" value="SERINE ACETYLTRANSFERASE"/>
    <property type="match status" value="1"/>
</dbReference>
<dbReference type="EMBL" id="JBDJNQ010000012">
    <property type="protein sequence ID" value="MEN5379919.1"/>
    <property type="molecule type" value="Genomic_DNA"/>
</dbReference>
<keyword evidence="3" id="KW-0012">Acyltransferase</keyword>
<dbReference type="InterPro" id="IPR042122">
    <property type="entry name" value="Ser_AcTrfase_N_sf"/>
</dbReference>
<organism evidence="4 5">
    <name type="scientific">Sphingobacterium kitahiroshimense</name>
    <dbReference type="NCBI Taxonomy" id="470446"/>
    <lineage>
        <taxon>Bacteria</taxon>
        <taxon>Pseudomonadati</taxon>
        <taxon>Bacteroidota</taxon>
        <taxon>Sphingobacteriia</taxon>
        <taxon>Sphingobacteriales</taxon>
        <taxon>Sphingobacteriaceae</taxon>
        <taxon>Sphingobacterium</taxon>
    </lineage>
</organism>
<comment type="caution">
    <text evidence="4">The sequence shown here is derived from an EMBL/GenBank/DDBJ whole genome shotgun (WGS) entry which is preliminary data.</text>
</comment>